<dbReference type="EMBL" id="JTBC02000002">
    <property type="protein sequence ID" value="PNO70930.1"/>
    <property type="molecule type" value="Genomic_DNA"/>
</dbReference>
<dbReference type="GO" id="GO:0046685">
    <property type="term" value="P:response to arsenic-containing substance"/>
    <property type="evidence" value="ECO:0007669"/>
    <property type="project" value="UniProtKB-KW"/>
</dbReference>
<dbReference type="PRINTS" id="PR00778">
    <property type="entry name" value="HTHARSR"/>
</dbReference>
<reference evidence="7" key="1">
    <citation type="submission" date="2017-12" db="EMBL/GenBank/DDBJ databases">
        <title>FDA dAtabase for Regulatory Grade micrObial Sequences (FDA-ARGOS): Supporting development and validation of Infectious Disease Dx tests.</title>
        <authorList>
            <person name="Campos J."/>
            <person name="Goldberg B."/>
            <person name="Tallon L."/>
            <person name="Sadzewicz L."/>
            <person name="Sengamalay N."/>
            <person name="Ott S."/>
            <person name="Godinez A."/>
            <person name="Nagaraj S."/>
            <person name="Vavikolanu K."/>
            <person name="Vyas G."/>
            <person name="Nadendla S."/>
            <person name="Aluvathingal J."/>
            <person name="Geyer C."/>
            <person name="Nandy P."/>
            <person name="Hobson J."/>
            <person name="Sichtig H."/>
        </authorList>
    </citation>
    <scope>NUCLEOTIDE SEQUENCE [LARGE SCALE GENOMIC DNA]</scope>
    <source>
        <strain evidence="7">FDAARGOS_79</strain>
    </source>
</reference>
<keyword evidence="4" id="KW-0804">Transcription</keyword>
<dbReference type="PANTHER" id="PTHR33154">
    <property type="entry name" value="TRANSCRIPTIONAL REGULATOR, ARSR FAMILY"/>
    <property type="match status" value="1"/>
</dbReference>
<organism evidence="6 7">
    <name type="scientific">Serratia marcescens</name>
    <dbReference type="NCBI Taxonomy" id="615"/>
    <lineage>
        <taxon>Bacteria</taxon>
        <taxon>Pseudomonadati</taxon>
        <taxon>Pseudomonadota</taxon>
        <taxon>Gammaproteobacteria</taxon>
        <taxon>Enterobacterales</taxon>
        <taxon>Yersiniaceae</taxon>
        <taxon>Serratia</taxon>
    </lineage>
</organism>
<evidence type="ECO:0000256" key="3">
    <source>
        <dbReference type="ARBA" id="ARBA00023125"/>
    </source>
</evidence>
<dbReference type="FunFam" id="1.10.10.10:FF:000496">
    <property type="entry name" value="ArsR family transcriptional regulator"/>
    <property type="match status" value="1"/>
</dbReference>
<evidence type="ECO:0000313" key="7">
    <source>
        <dbReference type="Proteomes" id="UP000030378"/>
    </source>
</evidence>
<dbReference type="Proteomes" id="UP000030378">
    <property type="component" value="Unassembled WGS sequence"/>
</dbReference>
<dbReference type="GO" id="GO:0003700">
    <property type="term" value="F:DNA-binding transcription factor activity"/>
    <property type="evidence" value="ECO:0007669"/>
    <property type="project" value="InterPro"/>
</dbReference>
<name>A0AAP8PJX3_SERMA</name>
<dbReference type="SUPFAM" id="SSF46785">
    <property type="entry name" value="Winged helix' DNA-binding domain"/>
    <property type="match status" value="1"/>
</dbReference>
<dbReference type="RefSeq" id="WP_102984824.1">
    <property type="nucleotide sequence ID" value="NZ_JTBC02000002.1"/>
</dbReference>
<keyword evidence="1" id="KW-0059">Arsenical resistance</keyword>
<sequence>MNENDIFKALADPTRRTIFDKLAAGSMNASALREGLPISQSAMSQHLAVLRNAGLVREAKQGRCVNYQVDPDGLAQIALWLAKYRAWWPARIDALQTLLKDMNQ</sequence>
<dbReference type="Gene3D" id="1.10.10.10">
    <property type="entry name" value="Winged helix-like DNA-binding domain superfamily/Winged helix DNA-binding domain"/>
    <property type="match status" value="1"/>
</dbReference>
<accession>A0AAP8PJX3</accession>
<dbReference type="GO" id="GO:0003677">
    <property type="term" value="F:DNA binding"/>
    <property type="evidence" value="ECO:0007669"/>
    <property type="project" value="UniProtKB-KW"/>
</dbReference>
<dbReference type="InterPro" id="IPR036390">
    <property type="entry name" value="WH_DNA-bd_sf"/>
</dbReference>
<dbReference type="SMART" id="SM00418">
    <property type="entry name" value="HTH_ARSR"/>
    <property type="match status" value="1"/>
</dbReference>
<gene>
    <name evidence="6" type="ORF">MC70_013360</name>
</gene>
<dbReference type="AlphaFoldDB" id="A0AAP8PJX3"/>
<dbReference type="PANTHER" id="PTHR33154:SF18">
    <property type="entry name" value="ARSENICAL RESISTANCE OPERON REPRESSOR"/>
    <property type="match status" value="1"/>
</dbReference>
<evidence type="ECO:0000256" key="2">
    <source>
        <dbReference type="ARBA" id="ARBA00023015"/>
    </source>
</evidence>
<protein>
    <submittedName>
        <fullName evidence="6">Transcriptional regulator</fullName>
    </submittedName>
</protein>
<dbReference type="InterPro" id="IPR001845">
    <property type="entry name" value="HTH_ArsR_DNA-bd_dom"/>
</dbReference>
<dbReference type="InterPro" id="IPR051081">
    <property type="entry name" value="HTH_MetalResp_TranReg"/>
</dbReference>
<evidence type="ECO:0000256" key="1">
    <source>
        <dbReference type="ARBA" id="ARBA00022849"/>
    </source>
</evidence>
<keyword evidence="3" id="KW-0238">DNA-binding</keyword>
<dbReference type="InterPro" id="IPR036388">
    <property type="entry name" value="WH-like_DNA-bd_sf"/>
</dbReference>
<keyword evidence="2" id="KW-0805">Transcription regulation</keyword>
<evidence type="ECO:0000259" key="5">
    <source>
        <dbReference type="PROSITE" id="PS50987"/>
    </source>
</evidence>
<evidence type="ECO:0000313" key="6">
    <source>
        <dbReference type="EMBL" id="PNO70930.1"/>
    </source>
</evidence>
<evidence type="ECO:0000256" key="4">
    <source>
        <dbReference type="ARBA" id="ARBA00023163"/>
    </source>
</evidence>
<dbReference type="PROSITE" id="PS50987">
    <property type="entry name" value="HTH_ARSR_2"/>
    <property type="match status" value="1"/>
</dbReference>
<dbReference type="Pfam" id="PF12840">
    <property type="entry name" value="HTH_20"/>
    <property type="match status" value="1"/>
</dbReference>
<comment type="caution">
    <text evidence="6">The sequence shown here is derived from an EMBL/GenBank/DDBJ whole genome shotgun (WGS) entry which is preliminary data.</text>
</comment>
<dbReference type="CDD" id="cd00090">
    <property type="entry name" value="HTH_ARSR"/>
    <property type="match status" value="1"/>
</dbReference>
<dbReference type="InterPro" id="IPR011991">
    <property type="entry name" value="ArsR-like_HTH"/>
</dbReference>
<feature type="domain" description="HTH arsR-type" evidence="5">
    <location>
        <begin position="1"/>
        <end position="89"/>
    </location>
</feature>
<dbReference type="NCBIfam" id="NF033788">
    <property type="entry name" value="HTH_metalloreg"/>
    <property type="match status" value="1"/>
</dbReference>
<proteinExistence type="predicted"/>